<evidence type="ECO:0000313" key="1">
    <source>
        <dbReference type="EMBL" id="PRQ59180.1"/>
    </source>
</evidence>
<gene>
    <name evidence="1" type="ORF">RchiOBHm_Chr1g0367331</name>
</gene>
<evidence type="ECO:0000313" key="2">
    <source>
        <dbReference type="Proteomes" id="UP000238479"/>
    </source>
</evidence>
<evidence type="ECO:0008006" key="3">
    <source>
        <dbReference type="Google" id="ProtNLM"/>
    </source>
</evidence>
<dbReference type="EMBL" id="PDCK01000039">
    <property type="protein sequence ID" value="PRQ59180.1"/>
    <property type="molecule type" value="Genomic_DNA"/>
</dbReference>
<dbReference type="Gramene" id="PRQ59180">
    <property type="protein sequence ID" value="PRQ59180"/>
    <property type="gene ID" value="RchiOBHm_Chr1g0367331"/>
</dbReference>
<accession>A0A2P6SKI0</accession>
<organism evidence="1 2">
    <name type="scientific">Rosa chinensis</name>
    <name type="common">China rose</name>
    <dbReference type="NCBI Taxonomy" id="74649"/>
    <lineage>
        <taxon>Eukaryota</taxon>
        <taxon>Viridiplantae</taxon>
        <taxon>Streptophyta</taxon>
        <taxon>Embryophyta</taxon>
        <taxon>Tracheophyta</taxon>
        <taxon>Spermatophyta</taxon>
        <taxon>Magnoliopsida</taxon>
        <taxon>eudicotyledons</taxon>
        <taxon>Gunneridae</taxon>
        <taxon>Pentapetalae</taxon>
        <taxon>rosids</taxon>
        <taxon>fabids</taxon>
        <taxon>Rosales</taxon>
        <taxon>Rosaceae</taxon>
        <taxon>Rosoideae</taxon>
        <taxon>Rosoideae incertae sedis</taxon>
        <taxon>Rosa</taxon>
    </lineage>
</organism>
<sequence>MDNLLLLKSFARYKAVRPNPPKKLKPGNYWYDKICGLWGKAGTKLVCAVLSLPVPSRSSNPIILELIEQRSERTLQKILLVGCNGSGASTIFKQTSNLALSMIVLCFLNLKVLVKCWPNNSSLRLLP</sequence>
<dbReference type="Proteomes" id="UP000238479">
    <property type="component" value="Chromosome 1"/>
</dbReference>
<protein>
    <recommendedName>
        <fullName evidence="3">P-loop containing nucleoside triphosphate hydrolase</fullName>
    </recommendedName>
</protein>
<dbReference type="STRING" id="74649.A0A2P6SKI0"/>
<reference evidence="1 2" key="1">
    <citation type="journal article" date="2018" name="Nat. Genet.">
        <title>The Rosa genome provides new insights in the design of modern roses.</title>
        <authorList>
            <person name="Bendahmane M."/>
        </authorList>
    </citation>
    <scope>NUCLEOTIDE SEQUENCE [LARGE SCALE GENOMIC DNA]</scope>
    <source>
        <strain evidence="2">cv. Old Blush</strain>
    </source>
</reference>
<keyword evidence="2" id="KW-1185">Reference proteome</keyword>
<comment type="caution">
    <text evidence="1">The sequence shown here is derived from an EMBL/GenBank/DDBJ whole genome shotgun (WGS) entry which is preliminary data.</text>
</comment>
<proteinExistence type="predicted"/>
<dbReference type="AlphaFoldDB" id="A0A2P6SKI0"/>
<name>A0A2P6SKI0_ROSCH</name>